<dbReference type="Gene3D" id="3.40.33.10">
    <property type="entry name" value="CAP"/>
    <property type="match status" value="2"/>
</dbReference>
<protein>
    <submittedName>
        <fullName evidence="2">Uncharacterized protein</fullName>
    </submittedName>
</protein>
<evidence type="ECO:0000313" key="3">
    <source>
        <dbReference type="Proteomes" id="UP000252519"/>
    </source>
</evidence>
<comment type="caution">
    <text evidence="2">The sequence shown here is derived from an EMBL/GenBank/DDBJ whole genome shotgun (WGS) entry which is preliminary data.</text>
</comment>
<evidence type="ECO:0000313" key="2">
    <source>
        <dbReference type="EMBL" id="RCN31283.1"/>
    </source>
</evidence>
<accession>A0A368FGJ5</accession>
<gene>
    <name evidence="2" type="ORF">ANCCAN_22935</name>
</gene>
<feature type="signal peptide" evidence="1">
    <location>
        <begin position="1"/>
        <end position="17"/>
    </location>
</feature>
<organism evidence="2 3">
    <name type="scientific">Ancylostoma caninum</name>
    <name type="common">Dog hookworm</name>
    <dbReference type="NCBI Taxonomy" id="29170"/>
    <lineage>
        <taxon>Eukaryota</taxon>
        <taxon>Metazoa</taxon>
        <taxon>Ecdysozoa</taxon>
        <taxon>Nematoda</taxon>
        <taxon>Chromadorea</taxon>
        <taxon>Rhabditida</taxon>
        <taxon>Rhabditina</taxon>
        <taxon>Rhabditomorpha</taxon>
        <taxon>Strongyloidea</taxon>
        <taxon>Ancylostomatidae</taxon>
        <taxon>Ancylostomatinae</taxon>
        <taxon>Ancylostoma</taxon>
    </lineage>
</organism>
<proteinExistence type="predicted"/>
<dbReference type="OrthoDB" id="5876828at2759"/>
<dbReference type="SUPFAM" id="SSF55797">
    <property type="entry name" value="PR-1-like"/>
    <property type="match status" value="2"/>
</dbReference>
<keyword evidence="1" id="KW-0732">Signal</keyword>
<sequence>MKSYLVVLAAIAGIAHANEHDPTCPQNEEGMEKGFDDAMRLKFLALHNGYRSRLALGHVSITEESEDYDLYDLLYAPRASKMRYLLAWDTREKVGCAAVKCSPRTTHVVCHYPKIVEKEGKPIYTTGVPCRGCNGYANKFFCHADEGVCIIASRDLDIYGRRKYFYPFREL</sequence>
<feature type="chain" id="PRO_5016703523" evidence="1">
    <location>
        <begin position="18"/>
        <end position="171"/>
    </location>
</feature>
<dbReference type="InterPro" id="IPR035940">
    <property type="entry name" value="CAP_sf"/>
</dbReference>
<dbReference type="AlphaFoldDB" id="A0A368FGJ5"/>
<dbReference type="EMBL" id="JOJR01001339">
    <property type="protein sequence ID" value="RCN31283.1"/>
    <property type="molecule type" value="Genomic_DNA"/>
</dbReference>
<name>A0A368FGJ5_ANCCA</name>
<dbReference type="Proteomes" id="UP000252519">
    <property type="component" value="Unassembled WGS sequence"/>
</dbReference>
<keyword evidence="3" id="KW-1185">Reference proteome</keyword>
<evidence type="ECO:0000256" key="1">
    <source>
        <dbReference type="SAM" id="SignalP"/>
    </source>
</evidence>
<reference evidence="2 3" key="1">
    <citation type="submission" date="2014-10" db="EMBL/GenBank/DDBJ databases">
        <title>Draft genome of the hookworm Ancylostoma caninum.</title>
        <authorList>
            <person name="Mitreva M."/>
        </authorList>
    </citation>
    <scope>NUCLEOTIDE SEQUENCE [LARGE SCALE GENOMIC DNA]</scope>
    <source>
        <strain evidence="2 3">Baltimore</strain>
    </source>
</reference>